<name>A0A9D1NUF7_9FIRM</name>
<dbReference type="Pfam" id="PF00512">
    <property type="entry name" value="HisKA"/>
    <property type="match status" value="1"/>
</dbReference>
<feature type="transmembrane region" description="Helical" evidence="14">
    <location>
        <begin position="152"/>
        <end position="170"/>
    </location>
</feature>
<keyword evidence="6" id="KW-0808">Transferase</keyword>
<organism evidence="16 17">
    <name type="scientific">Candidatus Pullilachnospira stercoravium</name>
    <dbReference type="NCBI Taxonomy" id="2840913"/>
    <lineage>
        <taxon>Bacteria</taxon>
        <taxon>Bacillati</taxon>
        <taxon>Bacillota</taxon>
        <taxon>Clostridia</taxon>
        <taxon>Lachnospirales</taxon>
        <taxon>Lachnospiraceae</taxon>
        <taxon>Lachnospiraceae incertae sedis</taxon>
        <taxon>Candidatus Pullilachnospira</taxon>
    </lineage>
</organism>
<dbReference type="GO" id="GO:0004721">
    <property type="term" value="F:phosphoprotein phosphatase activity"/>
    <property type="evidence" value="ECO:0007669"/>
    <property type="project" value="TreeGrafter"/>
</dbReference>
<comment type="catalytic activity">
    <reaction evidence="1">
        <text>ATP + protein L-histidine = ADP + protein N-phospho-L-histidine.</text>
        <dbReference type="EC" id="2.7.13.3"/>
    </reaction>
</comment>
<dbReference type="SMART" id="SM00387">
    <property type="entry name" value="HATPase_c"/>
    <property type="match status" value="1"/>
</dbReference>
<protein>
    <recommendedName>
        <fullName evidence="3">histidine kinase</fullName>
        <ecNumber evidence="3">2.7.13.3</ecNumber>
    </recommendedName>
</protein>
<evidence type="ECO:0000313" key="16">
    <source>
        <dbReference type="EMBL" id="HIV13082.1"/>
    </source>
</evidence>
<dbReference type="AlphaFoldDB" id="A0A9D1NUF7"/>
<dbReference type="GO" id="GO:0005524">
    <property type="term" value="F:ATP binding"/>
    <property type="evidence" value="ECO:0007669"/>
    <property type="project" value="UniProtKB-KW"/>
</dbReference>
<keyword evidence="11 14" id="KW-0472">Membrane</keyword>
<sequence length="559" mass="63394">MKQKILNQVGVLLTCSILITFLAVSLVMYNRFNGYMMQGVRNEAEYIRIALENTSQDYLTEGVGQLASSRITLIDKDGTVLFDSAEDAGDLENHSDRPEIVDAMEKGQGEAIRYSETLAEQTFYYAEQLSDGTILRVARTTDSVFMTLQSSITLLGILVIGIVVVAFFVIQRQTTKLIEPINQMDLAHPLRHVEYEELRPLLVRVHEQNRQIDHQLQELKANHEEYLAITENMKDGLVITNQTEVLSINKAAQQFFHVRAEDCVNKSISRVSRDREVKRVMEQALQGEHSETVIGMGKRSYQVLANPVKIYGKTQGAVILIWDVTEKTEAEQMRREFSANVSHELKTPLMSISGYAELIQNGMVQPKDISEFASRIHQEASRLTNLVEDIIQLSKLDEKSSEMPYEWVDLRDLTRDIMQTLENVAKKRGVSIEMQGTCGEVYGVRHILYEMLYNLTDNAIKYNVENGWIHIRMSRKNGRKLWEVSDGGIGIAKEDQDRIFERFYRVDKSHSRETGGTGLGLSIVKHGAMMHQAEIRLDSQPGKGTSITLDFPEQTEAAG</sequence>
<evidence type="ECO:0000256" key="1">
    <source>
        <dbReference type="ARBA" id="ARBA00000085"/>
    </source>
</evidence>
<dbReference type="InterPro" id="IPR004358">
    <property type="entry name" value="Sig_transdc_His_kin-like_C"/>
</dbReference>
<dbReference type="InterPro" id="IPR000014">
    <property type="entry name" value="PAS"/>
</dbReference>
<dbReference type="InterPro" id="IPR003594">
    <property type="entry name" value="HATPase_dom"/>
</dbReference>
<dbReference type="Pfam" id="PF00989">
    <property type="entry name" value="PAS"/>
    <property type="match status" value="1"/>
</dbReference>
<dbReference type="EC" id="2.7.13.3" evidence="3"/>
<dbReference type="SUPFAM" id="SSF55785">
    <property type="entry name" value="PYP-like sensor domain (PAS domain)"/>
    <property type="match status" value="1"/>
</dbReference>
<evidence type="ECO:0000259" key="15">
    <source>
        <dbReference type="PROSITE" id="PS50109"/>
    </source>
</evidence>
<evidence type="ECO:0000256" key="4">
    <source>
        <dbReference type="ARBA" id="ARBA00022475"/>
    </source>
</evidence>
<evidence type="ECO:0000256" key="9">
    <source>
        <dbReference type="ARBA" id="ARBA00022840"/>
    </source>
</evidence>
<dbReference type="GO" id="GO:0006355">
    <property type="term" value="P:regulation of DNA-templated transcription"/>
    <property type="evidence" value="ECO:0007669"/>
    <property type="project" value="InterPro"/>
</dbReference>
<dbReference type="GO" id="GO:0005886">
    <property type="term" value="C:plasma membrane"/>
    <property type="evidence" value="ECO:0007669"/>
    <property type="project" value="UniProtKB-SubCell"/>
</dbReference>
<keyword evidence="14" id="KW-1133">Transmembrane helix</keyword>
<evidence type="ECO:0000256" key="8">
    <source>
        <dbReference type="ARBA" id="ARBA00022777"/>
    </source>
</evidence>
<accession>A0A9D1NUF7</accession>
<keyword evidence="4" id="KW-1003">Cell membrane</keyword>
<evidence type="ECO:0000256" key="7">
    <source>
        <dbReference type="ARBA" id="ARBA00022741"/>
    </source>
</evidence>
<dbReference type="InterPro" id="IPR050351">
    <property type="entry name" value="BphY/WalK/GraS-like"/>
</dbReference>
<dbReference type="Gene3D" id="3.30.450.20">
    <property type="entry name" value="PAS domain"/>
    <property type="match status" value="2"/>
</dbReference>
<evidence type="ECO:0000256" key="2">
    <source>
        <dbReference type="ARBA" id="ARBA00004236"/>
    </source>
</evidence>
<evidence type="ECO:0000313" key="17">
    <source>
        <dbReference type="Proteomes" id="UP000886723"/>
    </source>
</evidence>
<comment type="caution">
    <text evidence="16">The sequence shown here is derived from an EMBL/GenBank/DDBJ whole genome shotgun (WGS) entry which is preliminary data.</text>
</comment>
<dbReference type="CDD" id="cd00082">
    <property type="entry name" value="HisKA"/>
    <property type="match status" value="1"/>
</dbReference>
<evidence type="ECO:0000256" key="10">
    <source>
        <dbReference type="ARBA" id="ARBA00023012"/>
    </source>
</evidence>
<dbReference type="SUPFAM" id="SSF47384">
    <property type="entry name" value="Homodimeric domain of signal transducing histidine kinase"/>
    <property type="match status" value="1"/>
</dbReference>
<reference evidence="16" key="2">
    <citation type="journal article" date="2021" name="PeerJ">
        <title>Extensive microbial diversity within the chicken gut microbiome revealed by metagenomics and culture.</title>
        <authorList>
            <person name="Gilroy R."/>
            <person name="Ravi A."/>
            <person name="Getino M."/>
            <person name="Pursley I."/>
            <person name="Horton D.L."/>
            <person name="Alikhan N.F."/>
            <person name="Baker D."/>
            <person name="Gharbi K."/>
            <person name="Hall N."/>
            <person name="Watson M."/>
            <person name="Adriaenssens E.M."/>
            <person name="Foster-Nyarko E."/>
            <person name="Jarju S."/>
            <person name="Secka A."/>
            <person name="Antonio M."/>
            <person name="Oren A."/>
            <person name="Chaudhuri R.R."/>
            <person name="La Ragione R."/>
            <person name="Hildebrand F."/>
            <person name="Pallen M.J."/>
        </authorList>
    </citation>
    <scope>NUCLEOTIDE SEQUENCE</scope>
    <source>
        <strain evidence="16">ChiBcec2-4451</strain>
    </source>
</reference>
<feature type="coiled-coil region" evidence="12">
    <location>
        <begin position="202"/>
        <end position="229"/>
    </location>
</feature>
<dbReference type="SMART" id="SM00388">
    <property type="entry name" value="HisKA"/>
    <property type="match status" value="1"/>
</dbReference>
<keyword evidence="12" id="KW-0175">Coiled coil</keyword>
<dbReference type="PROSITE" id="PS50109">
    <property type="entry name" value="HIS_KIN"/>
    <property type="match status" value="1"/>
</dbReference>
<dbReference type="PANTHER" id="PTHR45453:SF1">
    <property type="entry name" value="PHOSPHATE REGULON SENSOR PROTEIN PHOR"/>
    <property type="match status" value="1"/>
</dbReference>
<dbReference type="NCBIfam" id="TIGR00229">
    <property type="entry name" value="sensory_box"/>
    <property type="match status" value="1"/>
</dbReference>
<keyword evidence="5" id="KW-0597">Phosphoprotein</keyword>
<evidence type="ECO:0000256" key="12">
    <source>
        <dbReference type="SAM" id="Coils"/>
    </source>
</evidence>
<dbReference type="FunFam" id="1.10.287.130:FF:000008">
    <property type="entry name" value="Two-component sensor histidine kinase"/>
    <property type="match status" value="1"/>
</dbReference>
<proteinExistence type="predicted"/>
<dbReference type="InterPro" id="IPR036890">
    <property type="entry name" value="HATPase_C_sf"/>
</dbReference>
<keyword evidence="14" id="KW-0812">Transmembrane</keyword>
<keyword evidence="8" id="KW-0418">Kinase</keyword>
<evidence type="ECO:0000256" key="5">
    <source>
        <dbReference type="ARBA" id="ARBA00022553"/>
    </source>
</evidence>
<dbReference type="PRINTS" id="PR00344">
    <property type="entry name" value="BCTRLSENSOR"/>
</dbReference>
<dbReference type="GO" id="GO:0000155">
    <property type="term" value="F:phosphorelay sensor kinase activity"/>
    <property type="evidence" value="ECO:0007669"/>
    <property type="project" value="InterPro"/>
</dbReference>
<keyword evidence="10" id="KW-0902">Two-component regulatory system</keyword>
<dbReference type="InterPro" id="IPR031967">
    <property type="entry name" value="PhoR_single_Cache-like_dom"/>
</dbReference>
<dbReference type="EMBL" id="DVON01000174">
    <property type="protein sequence ID" value="HIV13082.1"/>
    <property type="molecule type" value="Genomic_DNA"/>
</dbReference>
<feature type="domain" description="Histidine kinase" evidence="15">
    <location>
        <begin position="340"/>
        <end position="555"/>
    </location>
</feature>
<reference evidence="16" key="1">
    <citation type="submission" date="2020-10" db="EMBL/GenBank/DDBJ databases">
        <authorList>
            <person name="Gilroy R."/>
        </authorList>
    </citation>
    <scope>NUCLEOTIDE SEQUENCE</scope>
    <source>
        <strain evidence="16">ChiBcec2-4451</strain>
    </source>
</reference>
<dbReference type="Gene3D" id="3.30.565.10">
    <property type="entry name" value="Histidine kinase-like ATPase, C-terminal domain"/>
    <property type="match status" value="1"/>
</dbReference>
<dbReference type="InterPro" id="IPR036097">
    <property type="entry name" value="HisK_dim/P_sf"/>
</dbReference>
<dbReference type="SUPFAM" id="SSF55874">
    <property type="entry name" value="ATPase domain of HSP90 chaperone/DNA topoisomerase II/histidine kinase"/>
    <property type="match status" value="1"/>
</dbReference>
<dbReference type="InterPro" id="IPR003661">
    <property type="entry name" value="HisK_dim/P_dom"/>
</dbReference>
<dbReference type="FunFam" id="3.30.565.10:FF:000006">
    <property type="entry name" value="Sensor histidine kinase WalK"/>
    <property type="match status" value="1"/>
</dbReference>
<dbReference type="InterPro" id="IPR035965">
    <property type="entry name" value="PAS-like_dom_sf"/>
</dbReference>
<evidence type="ECO:0000256" key="13">
    <source>
        <dbReference type="SAM" id="MobiDB-lite"/>
    </source>
</evidence>
<dbReference type="CDD" id="cd00075">
    <property type="entry name" value="HATPase"/>
    <property type="match status" value="1"/>
</dbReference>
<feature type="transmembrane region" description="Helical" evidence="14">
    <location>
        <begin position="6"/>
        <end position="29"/>
    </location>
</feature>
<evidence type="ECO:0000256" key="6">
    <source>
        <dbReference type="ARBA" id="ARBA00022679"/>
    </source>
</evidence>
<dbReference type="InterPro" id="IPR005467">
    <property type="entry name" value="His_kinase_dom"/>
</dbReference>
<dbReference type="SMART" id="SM00091">
    <property type="entry name" value="PAS"/>
    <property type="match status" value="1"/>
</dbReference>
<dbReference type="Pfam" id="PF02518">
    <property type="entry name" value="HATPase_c"/>
    <property type="match status" value="1"/>
</dbReference>
<evidence type="ECO:0000256" key="11">
    <source>
        <dbReference type="ARBA" id="ARBA00023136"/>
    </source>
</evidence>
<evidence type="ECO:0000256" key="14">
    <source>
        <dbReference type="SAM" id="Phobius"/>
    </source>
</evidence>
<keyword evidence="9" id="KW-0067">ATP-binding</keyword>
<dbReference type="Proteomes" id="UP000886723">
    <property type="component" value="Unassembled WGS sequence"/>
</dbReference>
<dbReference type="InterPro" id="IPR013767">
    <property type="entry name" value="PAS_fold"/>
</dbReference>
<feature type="region of interest" description="Disordered" evidence="13">
    <location>
        <begin position="540"/>
        <end position="559"/>
    </location>
</feature>
<gene>
    <name evidence="16" type="ORF">IAA63_08090</name>
</gene>
<dbReference type="GO" id="GO:0016036">
    <property type="term" value="P:cellular response to phosphate starvation"/>
    <property type="evidence" value="ECO:0007669"/>
    <property type="project" value="TreeGrafter"/>
</dbReference>
<keyword evidence="7" id="KW-0547">Nucleotide-binding</keyword>
<dbReference type="Pfam" id="PF16736">
    <property type="entry name" value="sCache_like"/>
    <property type="match status" value="1"/>
</dbReference>
<dbReference type="Gene3D" id="1.10.287.130">
    <property type="match status" value="1"/>
</dbReference>
<evidence type="ECO:0000256" key="3">
    <source>
        <dbReference type="ARBA" id="ARBA00012438"/>
    </source>
</evidence>
<dbReference type="PANTHER" id="PTHR45453">
    <property type="entry name" value="PHOSPHATE REGULON SENSOR PROTEIN PHOR"/>
    <property type="match status" value="1"/>
</dbReference>
<comment type="subcellular location">
    <subcellularLocation>
        <location evidence="2">Cell membrane</location>
    </subcellularLocation>
</comment>